<dbReference type="AlphaFoldDB" id="A0A226WW75"/>
<evidence type="ECO:0000313" key="2">
    <source>
        <dbReference type="Proteomes" id="UP000214720"/>
    </source>
</evidence>
<comment type="caution">
    <text evidence="1">The sequence shown here is derived from an EMBL/GenBank/DDBJ whole genome shotgun (WGS) entry which is preliminary data.</text>
</comment>
<protein>
    <submittedName>
        <fullName evidence="1">Uncharacterized protein</fullName>
    </submittedName>
</protein>
<accession>A0A226WW75</accession>
<gene>
    <name evidence="1" type="ORF">BSU04_26885</name>
</gene>
<dbReference type="Proteomes" id="UP000214720">
    <property type="component" value="Unassembled WGS sequence"/>
</dbReference>
<dbReference type="EMBL" id="MTHB01000174">
    <property type="protein sequence ID" value="OXC75441.1"/>
    <property type="molecule type" value="Genomic_DNA"/>
</dbReference>
<proteinExistence type="predicted"/>
<reference evidence="2" key="1">
    <citation type="submission" date="2017-01" db="EMBL/GenBank/DDBJ databases">
        <title>Genome Analysis of Deinococcus marmoris KOPRI26562.</title>
        <authorList>
            <person name="Kim J.H."/>
            <person name="Oh H.-M."/>
        </authorList>
    </citation>
    <scope>NUCLEOTIDE SEQUENCE [LARGE SCALE GENOMIC DNA]</scope>
    <source>
        <strain evidence="2">PAMC 26633</strain>
    </source>
</reference>
<evidence type="ECO:0000313" key="1">
    <source>
        <dbReference type="EMBL" id="OXC75441.1"/>
    </source>
</evidence>
<sequence>MVVSTLNGKSCEGPLVAPVAGFDCSAVMSCGPSASGTVGLNVQSPDGFTVVEPISTPLSSTCTMSPGTPLPAITGSLSSVVPCAGTGPWIGPTLSVTPLIVGAAGTLVSTLNGQSPDGKLTLPVAGFACVAVMSCAPSASGMAGLNDQSPDGVTVVDPISTPLSITCTTSPATPLPLITGSLSSVEPFFATGPVTAPTASSTCVIVGAAGAVVSTLNGKSAEGRLVAPPAGFVCVAVMSCAPSASGMVGLNDQSPDGVTVVEPISTPLSITCTTSPATPLPVMTGSLSSVVPCAGIKPWMGPTLSVTPVMVGATGTGTEVSTVKGQSADSPLNLPVAGFACVAVISCVPSLSLTGGLNDQSPEPSTVVLPISTSLSITCTTAPGAPLPLITGSLSSVVPHFATGPVMAPTSSST</sequence>
<name>A0A226WW75_CABSO</name>
<organism evidence="1 2">
    <name type="scientific">Caballeronia sordidicola</name>
    <name type="common">Burkholderia sordidicola</name>
    <dbReference type="NCBI Taxonomy" id="196367"/>
    <lineage>
        <taxon>Bacteria</taxon>
        <taxon>Pseudomonadati</taxon>
        <taxon>Pseudomonadota</taxon>
        <taxon>Betaproteobacteria</taxon>
        <taxon>Burkholderiales</taxon>
        <taxon>Burkholderiaceae</taxon>
        <taxon>Caballeronia</taxon>
    </lineage>
</organism>